<dbReference type="AlphaFoldDB" id="A0A8R1TLN9"/>
<keyword evidence="2" id="KW-0812">Transmembrane</keyword>
<accession>A0A8R1TLN9</accession>
<dbReference type="EnsemblMetazoa" id="OVOC11509.1">
    <property type="protein sequence ID" value="OVOC11509.1"/>
    <property type="gene ID" value="WBGene00248318"/>
</dbReference>
<keyword evidence="4" id="KW-1185">Reference proteome</keyword>
<evidence type="ECO:0000256" key="1">
    <source>
        <dbReference type="SAM" id="MobiDB-lite"/>
    </source>
</evidence>
<evidence type="ECO:0000313" key="3">
    <source>
        <dbReference type="EnsemblMetazoa" id="OVOC11509.1"/>
    </source>
</evidence>
<reference evidence="3" key="2">
    <citation type="submission" date="2022-06" db="UniProtKB">
        <authorList>
            <consortium name="EnsemblMetazoa"/>
        </authorList>
    </citation>
    <scope>IDENTIFICATION</scope>
</reference>
<keyword evidence="2" id="KW-0472">Membrane</keyword>
<proteinExistence type="predicted"/>
<protein>
    <submittedName>
        <fullName evidence="3">Uncharacterized protein</fullName>
    </submittedName>
</protein>
<evidence type="ECO:0000313" key="4">
    <source>
        <dbReference type="Proteomes" id="UP000024404"/>
    </source>
</evidence>
<name>A0A8R1TLN9_ONCVO</name>
<feature type="compositionally biased region" description="Basic and acidic residues" evidence="1">
    <location>
        <begin position="22"/>
        <end position="36"/>
    </location>
</feature>
<feature type="transmembrane region" description="Helical" evidence="2">
    <location>
        <begin position="80"/>
        <end position="97"/>
    </location>
</feature>
<feature type="transmembrane region" description="Helical" evidence="2">
    <location>
        <begin position="126"/>
        <end position="145"/>
    </location>
</feature>
<sequence>MMSDFYHGDYFGDEWRIRKEDERRKPATSLRRKELGGEGGGADDYSSANSSFGGVVNLPPSVEGLPDKFLKHLRIPAADPYMVVMGAVGSVLFGVYDRSFASLKGWRLHAAQMYGKDESRNCNNKLIMNDFFITVSYSFLFYISASGADVL</sequence>
<reference evidence="4" key="1">
    <citation type="submission" date="2013-10" db="EMBL/GenBank/DDBJ databases">
        <title>Genome sequencing of Onchocerca volvulus.</title>
        <authorList>
            <person name="Cotton J."/>
            <person name="Tsai J."/>
            <person name="Stanley E."/>
            <person name="Tracey A."/>
            <person name="Holroyd N."/>
            <person name="Lustigman S."/>
            <person name="Berriman M."/>
        </authorList>
    </citation>
    <scope>NUCLEOTIDE SEQUENCE</scope>
</reference>
<feature type="region of interest" description="Disordered" evidence="1">
    <location>
        <begin position="22"/>
        <end position="46"/>
    </location>
</feature>
<dbReference type="Proteomes" id="UP000024404">
    <property type="component" value="Unassembled WGS sequence"/>
</dbReference>
<organism evidence="3 4">
    <name type="scientific">Onchocerca volvulus</name>
    <dbReference type="NCBI Taxonomy" id="6282"/>
    <lineage>
        <taxon>Eukaryota</taxon>
        <taxon>Metazoa</taxon>
        <taxon>Ecdysozoa</taxon>
        <taxon>Nematoda</taxon>
        <taxon>Chromadorea</taxon>
        <taxon>Rhabditida</taxon>
        <taxon>Spirurina</taxon>
        <taxon>Spiruromorpha</taxon>
        <taxon>Filarioidea</taxon>
        <taxon>Onchocercidae</taxon>
        <taxon>Onchocerca</taxon>
    </lineage>
</organism>
<evidence type="ECO:0000256" key="2">
    <source>
        <dbReference type="SAM" id="Phobius"/>
    </source>
</evidence>
<keyword evidence="2" id="KW-1133">Transmembrane helix</keyword>
<dbReference type="EMBL" id="CMVM020000374">
    <property type="status" value="NOT_ANNOTATED_CDS"/>
    <property type="molecule type" value="Genomic_DNA"/>
</dbReference>